<dbReference type="Gene3D" id="1.10.530.10">
    <property type="match status" value="1"/>
</dbReference>
<feature type="signal peptide" evidence="1">
    <location>
        <begin position="1"/>
        <end position="19"/>
    </location>
</feature>
<dbReference type="GO" id="GO:0008932">
    <property type="term" value="F:lytic endotransglycosylase activity"/>
    <property type="evidence" value="ECO:0007669"/>
    <property type="project" value="TreeGrafter"/>
</dbReference>
<evidence type="ECO:0000256" key="1">
    <source>
        <dbReference type="SAM" id="SignalP"/>
    </source>
</evidence>
<evidence type="ECO:0000313" key="4">
    <source>
        <dbReference type="Proteomes" id="UP000196531"/>
    </source>
</evidence>
<name>A0A1Y5F6Y3_9BACT</name>
<dbReference type="InterPro" id="IPR023346">
    <property type="entry name" value="Lysozyme-like_dom_sf"/>
</dbReference>
<dbReference type="SUPFAM" id="SSF53955">
    <property type="entry name" value="Lysozyme-like"/>
    <property type="match status" value="1"/>
</dbReference>
<dbReference type="PANTHER" id="PTHR33734:SF22">
    <property type="entry name" value="MEMBRANE-BOUND LYTIC MUREIN TRANSGLYCOSYLASE D"/>
    <property type="match status" value="1"/>
</dbReference>
<gene>
    <name evidence="3" type="ORF">A9Q84_09945</name>
</gene>
<dbReference type="InterPro" id="IPR036779">
    <property type="entry name" value="LysM_dom_sf"/>
</dbReference>
<dbReference type="SMART" id="SM00257">
    <property type="entry name" value="LysM"/>
    <property type="match status" value="2"/>
</dbReference>
<dbReference type="CDD" id="cd16894">
    <property type="entry name" value="MltD-like"/>
    <property type="match status" value="1"/>
</dbReference>
<dbReference type="Gene3D" id="3.10.350.10">
    <property type="entry name" value="LysM domain"/>
    <property type="match status" value="2"/>
</dbReference>
<reference evidence="4" key="1">
    <citation type="journal article" date="2017" name="Proc. Natl. Acad. Sci. U.S.A.">
        <title>Simulation of Deepwater Horizon oil plume reveals substrate specialization within a complex community of hydrocarbon-degraders.</title>
        <authorList>
            <person name="Hu P."/>
            <person name="Dubinsky E.A."/>
            <person name="Probst A.J."/>
            <person name="Wang J."/>
            <person name="Sieber C.M.K."/>
            <person name="Tom L.M."/>
            <person name="Gardinali P."/>
            <person name="Banfield J.F."/>
            <person name="Atlas R.M."/>
            <person name="Andersen G.L."/>
        </authorList>
    </citation>
    <scope>NUCLEOTIDE SEQUENCE [LARGE SCALE GENOMIC DNA]</scope>
</reference>
<proteinExistence type="predicted"/>
<dbReference type="AlphaFoldDB" id="A0A1Y5F6Y3"/>
<dbReference type="InterPro" id="IPR008258">
    <property type="entry name" value="Transglycosylase_SLT_dom_1"/>
</dbReference>
<feature type="domain" description="LysM" evidence="2">
    <location>
        <begin position="365"/>
        <end position="408"/>
    </location>
</feature>
<dbReference type="CDD" id="cd00118">
    <property type="entry name" value="LysM"/>
    <property type="match status" value="2"/>
</dbReference>
<comment type="caution">
    <text evidence="3">The sequence shown here is derived from an EMBL/GenBank/DDBJ whole genome shotgun (WGS) entry which is preliminary data.</text>
</comment>
<evidence type="ECO:0000259" key="2">
    <source>
        <dbReference type="PROSITE" id="PS51782"/>
    </source>
</evidence>
<feature type="domain" description="LysM" evidence="2">
    <location>
        <begin position="413"/>
        <end position="456"/>
    </location>
</feature>
<organism evidence="3 4">
    <name type="scientific">Halobacteriovorax marinus</name>
    <dbReference type="NCBI Taxonomy" id="97084"/>
    <lineage>
        <taxon>Bacteria</taxon>
        <taxon>Pseudomonadati</taxon>
        <taxon>Bdellovibrionota</taxon>
        <taxon>Bacteriovoracia</taxon>
        <taxon>Bacteriovoracales</taxon>
        <taxon>Halobacteriovoraceae</taxon>
        <taxon>Halobacteriovorax</taxon>
    </lineage>
</organism>
<protein>
    <recommendedName>
        <fullName evidence="2">LysM domain-containing protein</fullName>
    </recommendedName>
</protein>
<dbReference type="InterPro" id="IPR018392">
    <property type="entry name" value="LysM"/>
</dbReference>
<dbReference type="PANTHER" id="PTHR33734">
    <property type="entry name" value="LYSM DOMAIN-CONTAINING GPI-ANCHORED PROTEIN 2"/>
    <property type="match status" value="1"/>
</dbReference>
<dbReference type="EMBL" id="MAAO01000006">
    <property type="protein sequence ID" value="OUR96656.1"/>
    <property type="molecule type" value="Genomic_DNA"/>
</dbReference>
<dbReference type="Proteomes" id="UP000196531">
    <property type="component" value="Unassembled WGS sequence"/>
</dbReference>
<evidence type="ECO:0000313" key="3">
    <source>
        <dbReference type="EMBL" id="OUR96656.1"/>
    </source>
</evidence>
<dbReference type="PROSITE" id="PS51782">
    <property type="entry name" value="LYSM"/>
    <property type="match status" value="2"/>
</dbReference>
<dbReference type="PROSITE" id="PS51257">
    <property type="entry name" value="PROKAR_LIPOPROTEIN"/>
    <property type="match status" value="1"/>
</dbReference>
<accession>A0A1Y5F6Y3</accession>
<sequence length="462" mass="53099">MKKPSILVVLLLLSSCSHVTSLTKAKKSRPKSIRSLTSKTTHKEISKKHLDLLASEKIVAKMSAPVRKEVRVEKRQTATASNLPLRFEQRHYDFWLKYFSKKEKARFERHMSNGLKFEKIVHEVFKEHGLPSDLFFVGLIESGFNTHIRSHASAVGPWQFIKGTGKRYGLKIDRYLDERRNIYKSSHAAANYFKDLYNIFGSWELALCAYNAGEYRIINAIRRGNTRDYRQLVKKKLIPKETIFYIPKVAAARHLFKNRRKYGLKPKKADSAFYLNVDKVVAKSSFSLDDVAKKMRIKRSVLRKLNPEVKKSWVGVTKRKPMHLLLPKGKAKRFATLKIAKSSKISRIAKSSSTIRQSVSRSVSSVYRVKSGDSLYRISRKFGLPIKKIKRANRLKTSRIKIGQKLKIPSIGSKYTVKKGDNLTHIARKFKTSIQSIVSANNIRNHKIYKGQNLIILANARQ</sequence>
<dbReference type="Pfam" id="PF01476">
    <property type="entry name" value="LysM"/>
    <property type="match status" value="2"/>
</dbReference>
<keyword evidence="1" id="KW-0732">Signal</keyword>
<dbReference type="SUPFAM" id="SSF54106">
    <property type="entry name" value="LysM domain"/>
    <property type="match status" value="2"/>
</dbReference>
<feature type="chain" id="PRO_5012666892" description="LysM domain-containing protein" evidence="1">
    <location>
        <begin position="20"/>
        <end position="462"/>
    </location>
</feature>
<dbReference type="Pfam" id="PF01464">
    <property type="entry name" value="SLT"/>
    <property type="match status" value="1"/>
</dbReference>